<sequence length="625" mass="73396">MADLENNTFENDSTANAFFIYEKGYSRVENGRNYNLLTDYERKIKILNRKGFDQASIEILLYRNKSNRETIHDLVAHTYNLENNKIVRTEVSKTDIHTEKYDEHYTLIKFTFPNVKPGSIIRYSYQIESPFIVKFNGWDFQDTIPKLYSECVADLPGNYVYNIKLIGTLKLKVSESTIKKKCLEIANGSYADCSHNIYIMENIPAFKEEKYMTAKRNYFSRIDYELKEFKGFDGINKKYTETWENADRKFKEDPNIGSQLNKINLTKNILPDTISLLPNTIDKATAIYRYISKTYAWNNKFEIFRNVKIKEVIAHKTGNVSGINILLHNTLKQQGFEVNPVLLSTRKNGYVTKIYPVIYDFNYLIVQLSLDGKKYVLDATEKMLAFGQLPFRCLNRDGRVLDFKNGSSWILIEPTKKSSFYYKEEIILEENHNLNGKGAYLLSGYHASDRRKDLEHLNKEKLIEETKRQNQEVTITNISIKNEDDPEKTYKEEYEFNQNIEILDGILYIKPFNRPFFKENPFKLNQRTYPVDFGHKDSYTYNVSIKLPKNYEFIDLPKNSTYVIPNKLGSIRTNFLLRGDQLIITHRILFNSSYYPTEYYTILKEFFNLIVAIENDTLITVKKLI</sequence>
<dbReference type="Gene3D" id="3.10.620.30">
    <property type="match status" value="1"/>
</dbReference>
<dbReference type="InterPro" id="IPR038765">
    <property type="entry name" value="Papain-like_cys_pep_sf"/>
</dbReference>
<dbReference type="AlphaFoldDB" id="A0A163BUM9"/>
<dbReference type="EMBL" id="LQRT01000003">
    <property type="protein sequence ID" value="KZS41797.1"/>
    <property type="molecule type" value="Genomic_DNA"/>
</dbReference>
<dbReference type="InterPro" id="IPR024618">
    <property type="entry name" value="DUF3857"/>
</dbReference>
<dbReference type="Gene3D" id="2.60.40.3140">
    <property type="match status" value="1"/>
</dbReference>
<evidence type="ECO:0000313" key="2">
    <source>
        <dbReference type="EMBL" id="KZS41797.1"/>
    </source>
</evidence>
<dbReference type="Pfam" id="PF12969">
    <property type="entry name" value="DUF3857"/>
    <property type="match status" value="1"/>
</dbReference>
<dbReference type="Gene3D" id="2.60.120.1130">
    <property type="match status" value="1"/>
</dbReference>
<name>A0A163BUM9_9FLAO</name>
<evidence type="ECO:0000259" key="1">
    <source>
        <dbReference type="Pfam" id="PF12969"/>
    </source>
</evidence>
<evidence type="ECO:0000313" key="3">
    <source>
        <dbReference type="Proteomes" id="UP000076715"/>
    </source>
</evidence>
<dbReference type="Proteomes" id="UP000076715">
    <property type="component" value="Unassembled WGS sequence"/>
</dbReference>
<reference evidence="2 3" key="1">
    <citation type="submission" date="2016-01" db="EMBL/GenBank/DDBJ databases">
        <title>The draft genome sequence of Aquimarina sp. RZW4-3-2.</title>
        <authorList>
            <person name="Wang Y."/>
        </authorList>
    </citation>
    <scope>NUCLEOTIDE SEQUENCE [LARGE SCALE GENOMIC DNA]</scope>
    <source>
        <strain evidence="2 3">RZW4-3-2</strain>
    </source>
</reference>
<proteinExistence type="predicted"/>
<organism evidence="2 3">
    <name type="scientific">Aquimarina aggregata</name>
    <dbReference type="NCBI Taxonomy" id="1642818"/>
    <lineage>
        <taxon>Bacteria</taxon>
        <taxon>Pseudomonadati</taxon>
        <taxon>Bacteroidota</taxon>
        <taxon>Flavobacteriia</taxon>
        <taxon>Flavobacteriales</taxon>
        <taxon>Flavobacteriaceae</taxon>
        <taxon>Aquimarina</taxon>
    </lineage>
</organism>
<protein>
    <recommendedName>
        <fullName evidence="1">DUF3857 domain-containing protein</fullName>
    </recommendedName>
</protein>
<dbReference type="STRING" id="1642818.AWE51_20600"/>
<feature type="domain" description="DUF3857" evidence="1">
    <location>
        <begin position="39"/>
        <end position="165"/>
    </location>
</feature>
<dbReference type="SUPFAM" id="SSF54001">
    <property type="entry name" value="Cysteine proteinases"/>
    <property type="match status" value="1"/>
</dbReference>
<keyword evidence="3" id="KW-1185">Reference proteome</keyword>
<comment type="caution">
    <text evidence="2">The sequence shown here is derived from an EMBL/GenBank/DDBJ whole genome shotgun (WGS) entry which is preliminary data.</text>
</comment>
<gene>
    <name evidence="2" type="ORF">AWE51_20600</name>
</gene>
<accession>A0A163BUM9</accession>